<proteinExistence type="evidence at transcript level"/>
<name>A0A481W8Z9_TRIWF</name>
<dbReference type="EC" id="1.14.14.17" evidence="4 10"/>
<comment type="similarity">
    <text evidence="3 10">Belongs to the squalene monooxygenase family.</text>
</comment>
<evidence type="ECO:0000313" key="12">
    <source>
        <dbReference type="EMBL" id="QBJ05646.1"/>
    </source>
</evidence>
<dbReference type="EMBL" id="MH593249">
    <property type="protein sequence ID" value="QBJ05646.1"/>
    <property type="molecule type" value="mRNA"/>
</dbReference>
<evidence type="ECO:0000256" key="9">
    <source>
        <dbReference type="ARBA" id="ARBA00048658"/>
    </source>
</evidence>
<dbReference type="PANTHER" id="PTHR10835">
    <property type="entry name" value="SQUALENE MONOOXYGENASE"/>
    <property type="match status" value="1"/>
</dbReference>
<dbReference type="InterPro" id="IPR013698">
    <property type="entry name" value="Squalene_epoxidase"/>
</dbReference>
<gene>
    <name evidence="12" type="primary">SE5</name>
</gene>
<comment type="catalytic activity">
    <reaction evidence="9 10">
        <text>squalene + reduced [NADPH--hemoprotein reductase] + O2 = (S)-2,3-epoxysqualene + oxidized [NADPH--hemoprotein reductase] + H2O + H(+)</text>
        <dbReference type="Rhea" id="RHEA:25282"/>
        <dbReference type="Rhea" id="RHEA-COMP:11964"/>
        <dbReference type="Rhea" id="RHEA-COMP:11965"/>
        <dbReference type="ChEBI" id="CHEBI:15377"/>
        <dbReference type="ChEBI" id="CHEBI:15378"/>
        <dbReference type="ChEBI" id="CHEBI:15379"/>
        <dbReference type="ChEBI" id="CHEBI:15440"/>
        <dbReference type="ChEBI" id="CHEBI:15441"/>
        <dbReference type="ChEBI" id="CHEBI:57618"/>
        <dbReference type="ChEBI" id="CHEBI:58210"/>
        <dbReference type="EC" id="1.14.14.17"/>
    </reaction>
</comment>
<evidence type="ECO:0000256" key="4">
    <source>
        <dbReference type="ARBA" id="ARBA00012312"/>
    </source>
</evidence>
<dbReference type="GO" id="GO:0050660">
    <property type="term" value="F:flavin adenine dinucleotide binding"/>
    <property type="evidence" value="ECO:0007669"/>
    <property type="project" value="UniProtKB-UniRule"/>
</dbReference>
<evidence type="ECO:0000256" key="10">
    <source>
        <dbReference type="RuleBase" id="RU367121"/>
    </source>
</evidence>
<keyword evidence="5 10" id="KW-0285">Flavoprotein</keyword>
<dbReference type="AlphaFoldDB" id="A0A481W8Z9"/>
<evidence type="ECO:0000259" key="11">
    <source>
        <dbReference type="Pfam" id="PF08491"/>
    </source>
</evidence>
<evidence type="ECO:0000256" key="5">
    <source>
        <dbReference type="ARBA" id="ARBA00022630"/>
    </source>
</evidence>
<evidence type="ECO:0000256" key="6">
    <source>
        <dbReference type="ARBA" id="ARBA00022827"/>
    </source>
</evidence>
<dbReference type="PANTHER" id="PTHR10835:SF15">
    <property type="entry name" value="SQUALENE EPOXIDASE 2, MITOCHONDRIAL"/>
    <property type="match status" value="1"/>
</dbReference>
<dbReference type="SUPFAM" id="SSF51905">
    <property type="entry name" value="FAD/NAD(P)-binding domain"/>
    <property type="match status" value="1"/>
</dbReference>
<comment type="cofactor">
    <cofactor evidence="1 10">
        <name>FAD</name>
        <dbReference type="ChEBI" id="CHEBI:57692"/>
    </cofactor>
</comment>
<dbReference type="Pfam" id="PF08491">
    <property type="entry name" value="SE"/>
    <property type="match status" value="1"/>
</dbReference>
<evidence type="ECO:0000256" key="2">
    <source>
        <dbReference type="ARBA" id="ARBA00005018"/>
    </source>
</evidence>
<dbReference type="InterPro" id="IPR040125">
    <property type="entry name" value="Squalene_monox"/>
</dbReference>
<dbReference type="InterPro" id="IPR036188">
    <property type="entry name" value="FAD/NAD-bd_sf"/>
</dbReference>
<evidence type="ECO:0000256" key="3">
    <source>
        <dbReference type="ARBA" id="ARBA00008802"/>
    </source>
</evidence>
<dbReference type="GO" id="GO:0016020">
    <property type="term" value="C:membrane"/>
    <property type="evidence" value="ECO:0007669"/>
    <property type="project" value="UniProtKB-SubCell"/>
</dbReference>
<evidence type="ECO:0000256" key="7">
    <source>
        <dbReference type="ARBA" id="ARBA00023002"/>
    </source>
</evidence>
<accession>A0A481W8Z9</accession>
<keyword evidence="6 10" id="KW-0274">FAD</keyword>
<reference evidence="12" key="1">
    <citation type="journal article" date="2018" name="Int. J. Biol. Macromol.">
        <title>Functional characterization of squalene epoxidase genes in the medicinal plant Tripterygium wilfordii.</title>
        <authorList>
            <person name="Zhou J."/>
            <person name="Zhang Y."/>
            <person name="Hu T."/>
            <person name="Su P."/>
            <person name="Zhang Y."/>
            <person name="Liu Y."/>
            <person name="Huang L."/>
            <person name="Gao W."/>
        </authorList>
    </citation>
    <scope>NUCLEOTIDE SEQUENCE</scope>
</reference>
<feature type="domain" description="Squalene epoxidase" evidence="11">
    <location>
        <begin position="129"/>
        <end position="343"/>
    </location>
</feature>
<comment type="subcellular location">
    <subcellularLocation>
        <location evidence="10">Membrane</location>
        <topology evidence="10">Multi-pass membrane protein</topology>
    </subcellularLocation>
</comment>
<comment type="function">
    <text evidence="10">Catalyzes the stereospecific oxidation of squalene to (S)-2,3-epoxysqualene, and is considered to be a rate-limiting enzyme in steroid biosynthesis.</text>
</comment>
<dbReference type="GO" id="GO:0004506">
    <property type="term" value="F:squalene monooxygenase activity"/>
    <property type="evidence" value="ECO:0007669"/>
    <property type="project" value="UniProtKB-UniRule"/>
</dbReference>
<protein>
    <recommendedName>
        <fullName evidence="4 10">Squalene monooxygenase</fullName>
        <ecNumber evidence="4 10">1.14.14.17</ecNumber>
    </recommendedName>
</protein>
<evidence type="ECO:0000256" key="1">
    <source>
        <dbReference type="ARBA" id="ARBA00001974"/>
    </source>
</evidence>
<organism evidence="12">
    <name type="scientific">Tripterygium wilfordii</name>
    <name type="common">Thunder God vine</name>
    <dbReference type="NCBI Taxonomy" id="458696"/>
    <lineage>
        <taxon>Eukaryota</taxon>
        <taxon>Viridiplantae</taxon>
        <taxon>Streptophyta</taxon>
        <taxon>Embryophyta</taxon>
        <taxon>Tracheophyta</taxon>
        <taxon>Spermatophyta</taxon>
        <taxon>Magnoliopsida</taxon>
        <taxon>eudicotyledons</taxon>
        <taxon>Gunneridae</taxon>
        <taxon>Pentapetalae</taxon>
        <taxon>rosids</taxon>
        <taxon>fabids</taxon>
        <taxon>Celastrales</taxon>
        <taxon>Celastraceae</taxon>
        <taxon>Tripterygium</taxon>
    </lineage>
</organism>
<dbReference type="GO" id="GO:0016126">
    <property type="term" value="P:sterol biosynthetic process"/>
    <property type="evidence" value="ECO:0007669"/>
    <property type="project" value="UniProtKB-UniRule"/>
</dbReference>
<dbReference type="GO" id="GO:0005783">
    <property type="term" value="C:endoplasmic reticulum"/>
    <property type="evidence" value="ECO:0007669"/>
    <property type="project" value="TreeGrafter"/>
</dbReference>
<comment type="pathway">
    <text evidence="2">Terpene metabolism; lanosterol biosynthesis; lanosterol from farnesyl diphosphate: step 2/3.</text>
</comment>
<keyword evidence="8" id="KW-0472">Membrane</keyword>
<dbReference type="UniPathway" id="UPA00767">
    <property type="reaction ID" value="UER00752"/>
</dbReference>
<sequence length="366" mass="40915">MQCILPPPKTKSLHIMIETYKITAESVADVDAQEVLVYVIYNDRRHIKLPYPLQGFDTNVTGKSFHNGRFVQRLRNIAASLPNITLEQGTVKSLLKENGIVKGVEMLSYLYGWTMDRNYKLPYSNYGHIYPISSTETPVSFELTGAKVLSIQNGEMSRYLKTAVASQIPAEFHRDFISSIDKGKIKKVPTWGMSARFHQVPGAILLGDALDMRHPLIGGGMRVALSDVVPLRDLLRPLHNLNDASAVCRHLQPFYTLREVPSIHRRQSCTDFFVCLLVQLRWNYDKHVSLFSVMDMDRGSNVSSETIALVAGLNPPRMNLLHNLCSTAIGVSSRLLLPFPSPQRLLVTARITLGAATIILAALKGY</sequence>
<keyword evidence="7 10" id="KW-0560">Oxidoreductase</keyword>
<evidence type="ECO:0000256" key="8">
    <source>
        <dbReference type="ARBA" id="ARBA00023136"/>
    </source>
</evidence>
<dbReference type="Gene3D" id="3.50.50.60">
    <property type="entry name" value="FAD/NAD(P)-binding domain"/>
    <property type="match status" value="1"/>
</dbReference>